<evidence type="ECO:0008006" key="3">
    <source>
        <dbReference type="Google" id="ProtNLM"/>
    </source>
</evidence>
<sequence>MPTVTNLPALIAQGTPSWCFAAVEEMVRAYYGLPAATQYAIARRNTAALASADPQVQERWELAQVLDQSTGLDEMGGANQNSDVVKLVSSQWNSFDHETTGGRFVADLTAEIVRREIDNNRVFVIGTNIHYYLVYGYTENGKDLELHIHDPWPAGRGGTKTRIGLQEFLRTPAHTAIIFDHAV</sequence>
<evidence type="ECO:0000313" key="1">
    <source>
        <dbReference type="EMBL" id="CUX43967.1"/>
    </source>
</evidence>
<reference evidence="1 2" key="1">
    <citation type="submission" date="2016-01" db="EMBL/GenBank/DDBJ databases">
        <authorList>
            <person name="Regsiter A."/>
            <person name="william w."/>
        </authorList>
    </citation>
    <scope>NUCLEOTIDE SEQUENCE [LARGE SCALE GENOMIC DNA]</scope>
    <source>
        <strain evidence="1 2">CFBP 6927</strain>
    </source>
</reference>
<accession>A0ABP2BKF7</accession>
<protein>
    <recommendedName>
        <fullName evidence="3">Peptidase C39-like domain-containing protein</fullName>
    </recommendedName>
</protein>
<proteinExistence type="predicted"/>
<dbReference type="EMBL" id="FBWH01000035">
    <property type="protein sequence ID" value="CUX43967.1"/>
    <property type="molecule type" value="Genomic_DNA"/>
</dbReference>
<name>A0ABP2BKF7_9HYPH</name>
<dbReference type="Proteomes" id="UP000191812">
    <property type="component" value="Unassembled WGS sequence"/>
</dbReference>
<keyword evidence="2" id="KW-1185">Reference proteome</keyword>
<dbReference type="RefSeq" id="WP_139786068.1">
    <property type="nucleotide sequence ID" value="NZ_LT009757.1"/>
</dbReference>
<organism evidence="1 2">
    <name type="scientific">Agrobacterium genomosp. 13 str. CFBP 6927</name>
    <dbReference type="NCBI Taxonomy" id="1183428"/>
    <lineage>
        <taxon>Bacteria</taxon>
        <taxon>Pseudomonadati</taxon>
        <taxon>Pseudomonadota</taxon>
        <taxon>Alphaproteobacteria</taxon>
        <taxon>Hyphomicrobiales</taxon>
        <taxon>Rhizobiaceae</taxon>
        <taxon>Rhizobium/Agrobacterium group</taxon>
        <taxon>Agrobacterium</taxon>
        <taxon>Agrobacterium tumefaciens complex</taxon>
    </lineage>
</organism>
<comment type="caution">
    <text evidence="1">The sequence shown here is derived from an EMBL/GenBank/DDBJ whole genome shotgun (WGS) entry which is preliminary data.</text>
</comment>
<evidence type="ECO:0000313" key="2">
    <source>
        <dbReference type="Proteomes" id="UP000191812"/>
    </source>
</evidence>
<gene>
    <name evidence="1" type="ORF">AGR13a_Lc10020</name>
</gene>